<evidence type="ECO:0000256" key="3">
    <source>
        <dbReference type="SAM" id="MobiDB-lite"/>
    </source>
</evidence>
<dbReference type="PANTHER" id="PTHR23074:SF83">
    <property type="entry name" value="VACUOLAR PROTEIN SORTING-ASSOCIATED PROTEIN 4A"/>
    <property type="match status" value="1"/>
</dbReference>
<dbReference type="GO" id="GO:0016887">
    <property type="term" value="F:ATP hydrolysis activity"/>
    <property type="evidence" value="ECO:0007669"/>
    <property type="project" value="InterPro"/>
</dbReference>
<reference evidence="5 6" key="1">
    <citation type="submission" date="2019-05" db="EMBL/GenBank/DDBJ databases">
        <title>The compact genome of Giardia muris reveals important steps in the evolution of intestinal protozoan parasites.</title>
        <authorList>
            <person name="Xu F."/>
            <person name="Jimenez-Gonzalez A."/>
            <person name="Einarsson E."/>
            <person name="Astvaldsson A."/>
            <person name="Peirasmaki D."/>
            <person name="Eckmann L."/>
            <person name="Andersson J.O."/>
            <person name="Svard S.G."/>
            <person name="Jerlstrom-Hultqvist J."/>
        </authorList>
    </citation>
    <scope>NUCLEOTIDE SEQUENCE [LARGE SCALE GENOMIC DNA]</scope>
    <source>
        <strain evidence="5 6">Roberts-Thomson</strain>
    </source>
</reference>
<dbReference type="GO" id="GO:0005524">
    <property type="term" value="F:ATP binding"/>
    <property type="evidence" value="ECO:0007669"/>
    <property type="project" value="UniProtKB-KW"/>
</dbReference>
<dbReference type="InterPro" id="IPR003959">
    <property type="entry name" value="ATPase_AAA_core"/>
</dbReference>
<dbReference type="PANTHER" id="PTHR23074">
    <property type="entry name" value="AAA DOMAIN-CONTAINING"/>
    <property type="match status" value="1"/>
</dbReference>
<dbReference type="OrthoDB" id="10251136at2759"/>
<sequence length="521" mass="57386">MDSPLQELMGRIRARKAAGSARVIDELRAFFSYVLGTGVTEESYSAATLLNSATEAEYRTYIQALVTDSQLPSIKVTGGIRGLQQTHQPFISGYLAAMTLPECTAGTSSSPAKPIPSSSGDTGEGFTFCQASDLLPVDQRPPSSSKAPKNKPDPAGNALIQELKATGVLVDLSQSRLTLGDVVGLDSAKRALQQVAYTPLRCPEVIGAEGTIYRGVLLHGCPGGGKSFLCKCLAAQLKIPYLCATASHIMSKWQGQSEKMVAALFQLAKEMAPSIILVDEIDGLLSERTDGESDSIRRVKNQFLQCLDDIEHFNTEQLNDFRTRHTEWMGGPRAAGAPKPTLKFVVFLGATNFPDAIDAAVRRRFDKRIYIDLPDINAREELIRRGLPDYLLKECPTLSHQIAEQTNNFSNSDLSLLIKDVHYVPLTKLERAEYFFLNRDDRWEVCENGAAISTSDKAEDKLIREKLVHSHYLDLDLVGHEIERPRVSAADVLQIVARSRSSISTKDIQMHLRFAEQFKSG</sequence>
<dbReference type="InterPro" id="IPR003593">
    <property type="entry name" value="AAA+_ATPase"/>
</dbReference>
<dbReference type="InterPro" id="IPR015415">
    <property type="entry name" value="Spast_Vps4_C"/>
</dbReference>
<dbReference type="FunFam" id="3.40.50.300:FF:002588">
    <property type="entry name" value="ATPase, AAA family"/>
    <property type="match status" value="1"/>
</dbReference>
<dbReference type="Gene3D" id="3.40.50.300">
    <property type="entry name" value="P-loop containing nucleotide triphosphate hydrolases"/>
    <property type="match status" value="1"/>
</dbReference>
<name>A0A4Z1T8Q5_GIAMU</name>
<evidence type="ECO:0000313" key="6">
    <source>
        <dbReference type="Proteomes" id="UP000315496"/>
    </source>
</evidence>
<gene>
    <name evidence="5" type="ORF">GMRT_10713</name>
</gene>
<evidence type="ECO:0000259" key="4">
    <source>
        <dbReference type="SMART" id="SM00382"/>
    </source>
</evidence>
<dbReference type="AlphaFoldDB" id="A0A4Z1T8Q5"/>
<dbReference type="SMART" id="SM00382">
    <property type="entry name" value="AAA"/>
    <property type="match status" value="1"/>
</dbReference>
<dbReference type="InterPro" id="IPR027417">
    <property type="entry name" value="P-loop_NTPase"/>
</dbReference>
<keyword evidence="2" id="KW-0067">ATP-binding</keyword>
<dbReference type="InterPro" id="IPR050304">
    <property type="entry name" value="MT-severing_AAA_ATPase"/>
</dbReference>
<comment type="caution">
    <text evidence="5">The sequence shown here is derived from an EMBL/GenBank/DDBJ whole genome shotgun (WGS) entry which is preliminary data.</text>
</comment>
<proteinExistence type="predicted"/>
<dbReference type="Gene3D" id="1.10.8.60">
    <property type="match status" value="1"/>
</dbReference>
<keyword evidence="6" id="KW-1185">Reference proteome</keyword>
<dbReference type="GO" id="GO:0007033">
    <property type="term" value="P:vacuole organization"/>
    <property type="evidence" value="ECO:0007669"/>
    <property type="project" value="TreeGrafter"/>
</dbReference>
<dbReference type="EMBL" id="VDLU01000002">
    <property type="protein sequence ID" value="TNJ28959.1"/>
    <property type="molecule type" value="Genomic_DNA"/>
</dbReference>
<protein>
    <submittedName>
        <fullName evidence="5">Vacuolar protein sorting 4c</fullName>
    </submittedName>
</protein>
<dbReference type="Pfam" id="PF00004">
    <property type="entry name" value="AAA"/>
    <property type="match status" value="1"/>
</dbReference>
<dbReference type="Pfam" id="PF09336">
    <property type="entry name" value="Vps4_C"/>
    <property type="match status" value="1"/>
</dbReference>
<dbReference type="GO" id="GO:0016197">
    <property type="term" value="P:endosomal transport"/>
    <property type="evidence" value="ECO:0007669"/>
    <property type="project" value="TreeGrafter"/>
</dbReference>
<evidence type="ECO:0000256" key="2">
    <source>
        <dbReference type="ARBA" id="ARBA00022840"/>
    </source>
</evidence>
<feature type="domain" description="AAA+ ATPase" evidence="4">
    <location>
        <begin position="212"/>
        <end position="375"/>
    </location>
</feature>
<dbReference type="SUPFAM" id="SSF52540">
    <property type="entry name" value="P-loop containing nucleoside triphosphate hydrolases"/>
    <property type="match status" value="1"/>
</dbReference>
<feature type="region of interest" description="Disordered" evidence="3">
    <location>
        <begin position="137"/>
        <end position="156"/>
    </location>
</feature>
<organism evidence="5 6">
    <name type="scientific">Giardia muris</name>
    <dbReference type="NCBI Taxonomy" id="5742"/>
    <lineage>
        <taxon>Eukaryota</taxon>
        <taxon>Metamonada</taxon>
        <taxon>Diplomonadida</taxon>
        <taxon>Hexamitidae</taxon>
        <taxon>Giardiinae</taxon>
        <taxon>Giardia</taxon>
    </lineage>
</organism>
<dbReference type="Proteomes" id="UP000315496">
    <property type="component" value="Chromosome 2"/>
</dbReference>
<keyword evidence="1" id="KW-0547">Nucleotide-binding</keyword>
<accession>A0A4Z1T8Q5</accession>
<evidence type="ECO:0000313" key="5">
    <source>
        <dbReference type="EMBL" id="TNJ28959.1"/>
    </source>
</evidence>
<evidence type="ECO:0000256" key="1">
    <source>
        <dbReference type="ARBA" id="ARBA00022741"/>
    </source>
</evidence>
<dbReference type="VEuPathDB" id="GiardiaDB:GMRT_10713"/>